<dbReference type="PRINTS" id="PR00039">
    <property type="entry name" value="HTHLYSR"/>
</dbReference>
<evidence type="ECO:0000256" key="3">
    <source>
        <dbReference type="ARBA" id="ARBA00023125"/>
    </source>
</evidence>
<dbReference type="InterPro" id="IPR005119">
    <property type="entry name" value="LysR_subst-bd"/>
</dbReference>
<dbReference type="InterPro" id="IPR036388">
    <property type="entry name" value="WH-like_DNA-bd_sf"/>
</dbReference>
<comment type="caution">
    <text evidence="6">The sequence shown here is derived from an EMBL/GenBank/DDBJ whole genome shotgun (WGS) entry which is preliminary data.</text>
</comment>
<dbReference type="SUPFAM" id="SSF46785">
    <property type="entry name" value="Winged helix' DNA-binding domain"/>
    <property type="match status" value="1"/>
</dbReference>
<evidence type="ECO:0000259" key="5">
    <source>
        <dbReference type="PROSITE" id="PS50931"/>
    </source>
</evidence>
<dbReference type="PROSITE" id="PS50931">
    <property type="entry name" value="HTH_LYSR"/>
    <property type="match status" value="1"/>
</dbReference>
<dbReference type="InterPro" id="IPR036390">
    <property type="entry name" value="WH_DNA-bd_sf"/>
</dbReference>
<keyword evidence="4" id="KW-0804">Transcription</keyword>
<keyword evidence="7" id="KW-1185">Reference proteome</keyword>
<dbReference type="EMBL" id="JAFLVX010000011">
    <property type="protein sequence ID" value="MBO0476156.1"/>
    <property type="molecule type" value="Genomic_DNA"/>
</dbReference>
<keyword evidence="3" id="KW-0238">DNA-binding</keyword>
<dbReference type="Gene3D" id="3.40.190.290">
    <property type="match status" value="1"/>
</dbReference>
<dbReference type="PANTHER" id="PTHR30419">
    <property type="entry name" value="HTH-TYPE TRANSCRIPTIONAL REGULATOR YBHD"/>
    <property type="match status" value="1"/>
</dbReference>
<reference evidence="6 7" key="1">
    <citation type="submission" date="2021-03" db="EMBL/GenBank/DDBJ databases">
        <title>Enterococcal diversity collection.</title>
        <authorList>
            <person name="Gilmore M.S."/>
            <person name="Schwartzman J."/>
            <person name="Van Tyne D."/>
            <person name="Martin M."/>
            <person name="Earl A.M."/>
            <person name="Manson A.L."/>
            <person name="Straub T."/>
            <person name="Salamzade R."/>
            <person name="Saavedra J."/>
            <person name="Lebreton F."/>
            <person name="Prichula J."/>
            <person name="Schaufler K."/>
            <person name="Gaca A."/>
            <person name="Sgardioli B."/>
            <person name="Wagenaar J."/>
            <person name="Strong T."/>
        </authorList>
    </citation>
    <scope>NUCLEOTIDE SEQUENCE [LARGE SCALE GENOMIC DNA]</scope>
    <source>
        <strain evidence="6 7">DIV0080</strain>
    </source>
</reference>
<dbReference type="Gene3D" id="1.10.10.10">
    <property type="entry name" value="Winged helix-like DNA-binding domain superfamily/Winged helix DNA-binding domain"/>
    <property type="match status" value="1"/>
</dbReference>
<dbReference type="Proteomes" id="UP000664857">
    <property type="component" value="Unassembled WGS sequence"/>
</dbReference>
<dbReference type="CDD" id="cd05466">
    <property type="entry name" value="PBP2_LTTR_substrate"/>
    <property type="match status" value="1"/>
</dbReference>
<protein>
    <submittedName>
        <fullName evidence="6">LysR family transcriptional regulator</fullName>
    </submittedName>
</protein>
<evidence type="ECO:0000256" key="4">
    <source>
        <dbReference type="ARBA" id="ARBA00023163"/>
    </source>
</evidence>
<organism evidence="6 7">
    <name type="scientific">Candidatus Vagococcus giribetii</name>
    <dbReference type="NCBI Taxonomy" id="2230876"/>
    <lineage>
        <taxon>Bacteria</taxon>
        <taxon>Bacillati</taxon>
        <taxon>Bacillota</taxon>
        <taxon>Bacilli</taxon>
        <taxon>Lactobacillales</taxon>
        <taxon>Enterococcaceae</taxon>
        <taxon>Vagococcus</taxon>
    </lineage>
</organism>
<dbReference type="InterPro" id="IPR000847">
    <property type="entry name" value="LysR_HTH_N"/>
</dbReference>
<dbReference type="Pfam" id="PF00126">
    <property type="entry name" value="HTH_1"/>
    <property type="match status" value="1"/>
</dbReference>
<accession>A0ABS3HRA2</accession>
<dbReference type="Pfam" id="PF03466">
    <property type="entry name" value="LysR_substrate"/>
    <property type="match status" value="1"/>
</dbReference>
<gene>
    <name evidence="6" type="ORF">DOK76_03680</name>
</gene>
<dbReference type="SUPFAM" id="SSF53850">
    <property type="entry name" value="Periplasmic binding protein-like II"/>
    <property type="match status" value="1"/>
</dbReference>
<dbReference type="InterPro" id="IPR050950">
    <property type="entry name" value="HTH-type_LysR_regulators"/>
</dbReference>
<proteinExistence type="inferred from homology"/>
<feature type="domain" description="HTH lysR-type" evidence="5">
    <location>
        <begin position="1"/>
        <end position="59"/>
    </location>
</feature>
<evidence type="ECO:0000313" key="6">
    <source>
        <dbReference type="EMBL" id="MBO0476156.1"/>
    </source>
</evidence>
<keyword evidence="2" id="KW-0805">Transcription regulation</keyword>
<dbReference type="RefSeq" id="WP_206965071.1">
    <property type="nucleotide sequence ID" value="NZ_JAFLVX010000011.1"/>
</dbReference>
<name>A0ABS3HRA2_9ENTE</name>
<evidence type="ECO:0000256" key="1">
    <source>
        <dbReference type="ARBA" id="ARBA00009437"/>
    </source>
</evidence>
<evidence type="ECO:0000313" key="7">
    <source>
        <dbReference type="Proteomes" id="UP000664857"/>
    </source>
</evidence>
<evidence type="ECO:0000256" key="2">
    <source>
        <dbReference type="ARBA" id="ARBA00023015"/>
    </source>
</evidence>
<comment type="similarity">
    <text evidence="1">Belongs to the LysR transcriptional regulatory family.</text>
</comment>
<sequence length="293" mass="33709">MMFDQLNYFMAVYKEKSFSIAAVKLSISQSALSKQIKNLEDELDIQLFDRQHRRMIVPTYAGDEFAIYAKQMIDLNKNMLLKMKKHSKLEKGTVTLATIPVLSQFSLSSALIDFISSHPLIDVHFFEIENDFIVKQIKDNSIDLAILREEFLPDDLTNNYLLAEDHLVLVVDKHHPLAKEPCVDLADLDSIEFISLVPESGLFQLITDECEKVGFTPRIRMTNTRIETILSLLRESEYATLMMEKSVRPFIDEEFVIIPLKQTIKSRLVLAELRHNTLSPAAESLKEYILNLE</sequence>